<dbReference type="AlphaFoldDB" id="A0AA86TV38"/>
<dbReference type="EMBL" id="CATOUU010000440">
    <property type="protein sequence ID" value="CAI9929741.1"/>
    <property type="molecule type" value="Genomic_DNA"/>
</dbReference>
<comment type="caution">
    <text evidence="1">The sequence shown here is derived from an EMBL/GenBank/DDBJ whole genome shotgun (WGS) entry which is preliminary data.</text>
</comment>
<dbReference type="EMBL" id="CAXDID020000029">
    <property type="protein sequence ID" value="CAL5992996.1"/>
    <property type="molecule type" value="Genomic_DNA"/>
</dbReference>
<reference evidence="2 3" key="2">
    <citation type="submission" date="2024-07" db="EMBL/GenBank/DDBJ databases">
        <authorList>
            <person name="Akdeniz Z."/>
        </authorList>
    </citation>
    <scope>NUCLEOTIDE SEQUENCE [LARGE SCALE GENOMIC DNA]</scope>
</reference>
<keyword evidence="3" id="KW-1185">Reference proteome</keyword>
<evidence type="ECO:0000313" key="2">
    <source>
        <dbReference type="EMBL" id="CAL5992996.1"/>
    </source>
</evidence>
<evidence type="ECO:0000313" key="3">
    <source>
        <dbReference type="Proteomes" id="UP001642409"/>
    </source>
</evidence>
<accession>A0AA86TV38</accession>
<proteinExistence type="predicted"/>
<gene>
    <name evidence="2" type="ORF">HINF_LOCUS12855</name>
    <name evidence="1" type="ORF">HINF_LOCUS17386</name>
</gene>
<protein>
    <submittedName>
        <fullName evidence="2">Hypothetical_protein</fullName>
    </submittedName>
</protein>
<reference evidence="1" key="1">
    <citation type="submission" date="2023-06" db="EMBL/GenBank/DDBJ databases">
        <authorList>
            <person name="Kurt Z."/>
        </authorList>
    </citation>
    <scope>NUCLEOTIDE SEQUENCE</scope>
</reference>
<name>A0AA86TV38_9EUKA</name>
<dbReference type="Proteomes" id="UP001642409">
    <property type="component" value="Unassembled WGS sequence"/>
</dbReference>
<evidence type="ECO:0000313" key="1">
    <source>
        <dbReference type="EMBL" id="CAI9929741.1"/>
    </source>
</evidence>
<sequence length="181" mass="20644">MNAYIYGRDRVQVSLLVQFQVPLASNQHASHGLQLEKSIIALVKLNVIILASRKLRSDCIYNIYSILSKSPMNSFIGFKQLILEELQGKFKRIMLSNNTACYEAKQSNYQTNEEEIVRTFTFSEYADSLEYERLVLSGMVPGNSIVNSAKQFTSFMKNSIARQQVLYIVPVKSVIQLNTIF</sequence>
<organism evidence="1">
    <name type="scientific">Hexamita inflata</name>
    <dbReference type="NCBI Taxonomy" id="28002"/>
    <lineage>
        <taxon>Eukaryota</taxon>
        <taxon>Metamonada</taxon>
        <taxon>Diplomonadida</taxon>
        <taxon>Hexamitidae</taxon>
        <taxon>Hexamitinae</taxon>
        <taxon>Hexamita</taxon>
    </lineage>
</organism>